<evidence type="ECO:0000313" key="26">
    <source>
        <dbReference type="RefSeq" id="XP_030648151.1"/>
    </source>
</evidence>
<feature type="binding site" evidence="20">
    <location>
        <position position="194"/>
    </location>
    <ligand>
        <name>Zn(2+)</name>
        <dbReference type="ChEBI" id="CHEBI:29105"/>
        <label>2</label>
        <note>catalytic</note>
    </ligand>
</feature>
<keyword evidence="25" id="KW-1185">Reference proteome</keyword>
<evidence type="ECO:0000256" key="11">
    <source>
        <dbReference type="ARBA" id="ARBA00022833"/>
    </source>
</evidence>
<dbReference type="InterPro" id="IPR033739">
    <property type="entry name" value="M10A_MMP"/>
</dbReference>
<feature type="binding site" evidence="20">
    <location>
        <position position="200"/>
    </location>
    <ligand>
        <name>Zn(2+)</name>
        <dbReference type="ChEBI" id="CHEBI:29105"/>
        <label>2</label>
        <note>catalytic</note>
    </ligand>
</feature>
<feature type="binding site" evidence="21">
    <location>
        <position position="208"/>
    </location>
    <ligand>
        <name>Zn(2+)</name>
        <dbReference type="ChEBI" id="CHEBI:29105"/>
        <label>2</label>
        <note>catalytic</note>
    </ligand>
</feature>
<evidence type="ECO:0000256" key="1">
    <source>
        <dbReference type="ARBA" id="ARBA00004498"/>
    </source>
</evidence>
<evidence type="ECO:0000256" key="12">
    <source>
        <dbReference type="ARBA" id="ARBA00022837"/>
    </source>
</evidence>
<dbReference type="GO" id="GO:0008270">
    <property type="term" value="F:zinc ion binding"/>
    <property type="evidence" value="ECO:0007669"/>
    <property type="project" value="InterPro"/>
</dbReference>
<feature type="binding site" evidence="20">
    <location>
        <position position="190"/>
    </location>
    <ligand>
        <name>Zn(2+)</name>
        <dbReference type="ChEBI" id="CHEBI:29105"/>
        <label>2</label>
        <note>catalytic</note>
    </ligand>
</feature>
<feature type="binding site" evidence="21">
    <location>
        <position position="173"/>
    </location>
    <ligand>
        <name>Ca(2+)</name>
        <dbReference type="ChEBI" id="CHEBI:29108"/>
        <label>1</label>
    </ligand>
</feature>
<feature type="binding site" evidence="21">
    <location>
        <position position="142"/>
    </location>
    <ligand>
        <name>Zn(2+)</name>
        <dbReference type="ChEBI" id="CHEBI:29105"/>
        <label>1</label>
    </ligand>
</feature>
<evidence type="ECO:0000256" key="15">
    <source>
        <dbReference type="ARBA" id="ARBA00023145"/>
    </source>
</evidence>
<evidence type="ECO:0000256" key="23">
    <source>
        <dbReference type="PROSITE-ProRule" id="PRU01011"/>
    </source>
</evidence>
<dbReference type="InterPro" id="IPR036375">
    <property type="entry name" value="Hemopexin-like_dom_sf"/>
</dbReference>
<dbReference type="GeneID" id="115828331"/>
<evidence type="ECO:0000256" key="17">
    <source>
        <dbReference type="ARBA" id="ARBA00023180"/>
    </source>
</evidence>
<feature type="binding site" evidence="21">
    <location>
        <position position="296"/>
    </location>
    <ligand>
        <name>Ca(2+)</name>
        <dbReference type="ChEBI" id="CHEBI:29108"/>
        <label>4</label>
    </ligand>
</feature>
<dbReference type="GO" id="GO:0004222">
    <property type="term" value="F:metalloendopeptidase activity"/>
    <property type="evidence" value="ECO:0007669"/>
    <property type="project" value="InterPro"/>
</dbReference>
<keyword evidence="9" id="KW-0677">Repeat</keyword>
<dbReference type="CDD" id="cd04278">
    <property type="entry name" value="ZnMc_MMP"/>
    <property type="match status" value="1"/>
</dbReference>
<keyword evidence="8" id="KW-0732">Signal</keyword>
<dbReference type="PRINTS" id="PR00138">
    <property type="entry name" value="MATRIXIN"/>
</dbReference>
<evidence type="ECO:0000256" key="7">
    <source>
        <dbReference type="ARBA" id="ARBA00022723"/>
    </source>
</evidence>
<evidence type="ECO:0000256" key="6">
    <source>
        <dbReference type="ARBA" id="ARBA00022670"/>
    </source>
</evidence>
<evidence type="ECO:0000256" key="10">
    <source>
        <dbReference type="ARBA" id="ARBA00022801"/>
    </source>
</evidence>
<comment type="cofactor">
    <cofactor evidence="21">
        <name>Ca(2+)</name>
        <dbReference type="ChEBI" id="CHEBI:29108"/>
    </cofactor>
    <text evidence="21">Can bind about 5 Ca(2+) ions per subunit.</text>
</comment>
<dbReference type="InterPro" id="IPR001818">
    <property type="entry name" value="Pept_M10_metallopeptidase"/>
</dbReference>
<evidence type="ECO:0000256" key="16">
    <source>
        <dbReference type="ARBA" id="ARBA00023157"/>
    </source>
</evidence>
<dbReference type="RefSeq" id="XP_030648151.1">
    <property type="nucleotide sequence ID" value="XM_030792291.1"/>
</dbReference>
<evidence type="ECO:0000256" key="18">
    <source>
        <dbReference type="ARBA" id="ARBA00031807"/>
    </source>
</evidence>
<dbReference type="InterPro" id="IPR021190">
    <property type="entry name" value="Pept_M10A"/>
</dbReference>
<dbReference type="GO" id="GO:0005615">
    <property type="term" value="C:extracellular space"/>
    <property type="evidence" value="ECO:0007669"/>
    <property type="project" value="TreeGrafter"/>
</dbReference>
<keyword evidence="16 22" id="KW-1015">Disulfide bond</keyword>
<dbReference type="InterPro" id="IPR000585">
    <property type="entry name" value="Hemopexin-like_dom"/>
</dbReference>
<dbReference type="InterPro" id="IPR006026">
    <property type="entry name" value="Peptidase_Metallo"/>
</dbReference>
<dbReference type="Pfam" id="PF01471">
    <property type="entry name" value="PG_binding_1"/>
    <property type="match status" value="1"/>
</dbReference>
<reference evidence="26" key="1">
    <citation type="submission" date="2025-08" db="UniProtKB">
        <authorList>
            <consortium name="RefSeq"/>
        </authorList>
    </citation>
    <scope>IDENTIFICATION</scope>
</reference>
<dbReference type="SUPFAM" id="SSF47090">
    <property type="entry name" value="PGBD-like"/>
    <property type="match status" value="1"/>
</dbReference>
<dbReference type="PANTHER" id="PTHR10201:SF165">
    <property type="entry name" value="COLLAGENASE 3"/>
    <property type="match status" value="1"/>
</dbReference>
<dbReference type="PIRSF" id="PIRSF001191">
    <property type="entry name" value="Peptidase_M10A_matrix"/>
    <property type="match status" value="1"/>
</dbReference>
<feature type="binding site" evidence="21">
    <location>
        <position position="140"/>
    </location>
    <ligand>
        <name>Zn(2+)</name>
        <dbReference type="ChEBI" id="CHEBI:29105"/>
        <label>1</label>
    </ligand>
</feature>
<feature type="repeat" description="Hemopexin" evidence="23">
    <location>
        <begin position="389"/>
        <end position="432"/>
    </location>
</feature>
<feature type="repeat" description="Hemopexin" evidence="23">
    <location>
        <begin position="292"/>
        <end position="338"/>
    </location>
</feature>
<dbReference type="InterPro" id="IPR036365">
    <property type="entry name" value="PGBD-like_sf"/>
</dbReference>
<evidence type="ECO:0000256" key="19">
    <source>
        <dbReference type="PIRSR" id="PIRSR001191-1"/>
    </source>
</evidence>
<gene>
    <name evidence="26" type="primary">LOC115828331</name>
</gene>
<keyword evidence="7 20" id="KW-0479">Metal-binding</keyword>
<evidence type="ECO:0000256" key="13">
    <source>
        <dbReference type="ARBA" id="ARBA00023049"/>
    </source>
</evidence>
<feature type="binding site" evidence="21">
    <location>
        <position position="148"/>
    </location>
    <ligand>
        <name>Ca(2+)</name>
        <dbReference type="ChEBI" id="CHEBI:29108"/>
        <label>3</label>
    </ligand>
</feature>
<feature type="binding site" evidence="21">
    <location>
        <position position="166"/>
    </location>
    <ligand>
        <name>Ca(2+)</name>
        <dbReference type="ChEBI" id="CHEBI:29108"/>
        <label>2</label>
    </ligand>
</feature>
<evidence type="ECO:0000256" key="20">
    <source>
        <dbReference type="PIRSR" id="PIRSR001191-2"/>
    </source>
</evidence>
<feature type="binding site" evidence="21">
    <location>
        <position position="170"/>
    </location>
    <ligand>
        <name>Ca(2+)</name>
        <dbReference type="ChEBI" id="CHEBI:29108"/>
        <label>3</label>
    </ligand>
</feature>
<feature type="binding site" evidence="21">
    <location>
        <position position="147"/>
    </location>
    <ligand>
        <name>Ca(2+)</name>
        <dbReference type="ChEBI" id="CHEBI:29108"/>
        <label>3</label>
    </ligand>
</feature>
<feature type="binding site" evidence="21">
    <location>
        <position position="130"/>
    </location>
    <ligand>
        <name>Ca(2+)</name>
        <dbReference type="ChEBI" id="CHEBI:29108"/>
        <label>2</label>
    </ligand>
</feature>
<dbReference type="PROSITE" id="PS51642">
    <property type="entry name" value="HEMOPEXIN_2"/>
    <property type="match status" value="4"/>
</dbReference>
<feature type="binding site" evidence="21">
    <location>
        <position position="164"/>
    </location>
    <ligand>
        <name>Ca(2+)</name>
        <dbReference type="ChEBI" id="CHEBI:29108"/>
        <label>2</label>
    </ligand>
</feature>
<feature type="binding site" evidence="21">
    <location>
        <position position="155"/>
    </location>
    <ligand>
        <name>Zn(2+)</name>
        <dbReference type="ChEBI" id="CHEBI:29105"/>
        <label>1</label>
    </ligand>
</feature>
<protein>
    <recommendedName>
        <fullName evidence="3">Collagenase 3</fullName>
    </recommendedName>
    <alternativeName>
        <fullName evidence="18">Matrix metalloproteinase-13</fullName>
    </alternativeName>
</protein>
<keyword evidence="5" id="KW-0272">Extracellular matrix</keyword>
<feature type="repeat" description="Hemopexin" evidence="23">
    <location>
        <begin position="340"/>
        <end position="388"/>
    </location>
</feature>
<keyword evidence="15" id="KW-0865">Zymogen</keyword>
<evidence type="ECO:0000313" key="25">
    <source>
        <dbReference type="Proteomes" id="UP000504632"/>
    </source>
</evidence>
<dbReference type="Gene3D" id="2.110.10.10">
    <property type="entry name" value="Hemopexin-like domain"/>
    <property type="match status" value="1"/>
</dbReference>
<dbReference type="GO" id="GO:0030198">
    <property type="term" value="P:extracellular matrix organization"/>
    <property type="evidence" value="ECO:0007669"/>
    <property type="project" value="TreeGrafter"/>
</dbReference>
<keyword evidence="17" id="KW-0325">Glycoprotein</keyword>
<comment type="cofactor">
    <cofactor evidence="21">
        <name>Zn(2+)</name>
        <dbReference type="ChEBI" id="CHEBI:29105"/>
    </cofactor>
    <text evidence="21">Binds 2 Zn(2+) ions per subunit.</text>
</comment>
<evidence type="ECO:0000256" key="5">
    <source>
        <dbReference type="ARBA" id="ARBA00022530"/>
    </source>
</evidence>
<dbReference type="GO" id="GO:0006508">
    <property type="term" value="P:proteolysis"/>
    <property type="evidence" value="ECO:0007669"/>
    <property type="project" value="UniProtKB-KW"/>
</dbReference>
<evidence type="ECO:0000256" key="8">
    <source>
        <dbReference type="ARBA" id="ARBA00022729"/>
    </source>
</evidence>
<evidence type="ECO:0000256" key="21">
    <source>
        <dbReference type="PIRSR" id="PIRSR621190-2"/>
    </source>
</evidence>
<dbReference type="InterPro" id="IPR018486">
    <property type="entry name" value="Hemopexin_CS"/>
</dbReference>
<feature type="binding site" evidence="21">
    <location>
        <position position="168"/>
    </location>
    <ligand>
        <name>Zn(2+)</name>
        <dbReference type="ChEBI" id="CHEBI:29105"/>
        <label>1</label>
    </ligand>
</feature>
<keyword evidence="13" id="KW-0482">Metalloprotease</keyword>
<feature type="binding site" evidence="21">
    <location>
        <position position="252"/>
    </location>
    <ligand>
        <name>Ca(2+)</name>
        <dbReference type="ChEBI" id="CHEBI:29108"/>
        <label>4</label>
    </ligand>
</feature>
<evidence type="ECO:0000256" key="14">
    <source>
        <dbReference type="ARBA" id="ARBA00023105"/>
    </source>
</evidence>
<feature type="domain" description="Peptidase metallopeptidase" evidence="24">
    <location>
        <begin position="77"/>
        <end position="236"/>
    </location>
</feature>
<keyword evidence="14" id="KW-0177">Collagen degradation</keyword>
<accession>A0A6J2WV80</accession>
<evidence type="ECO:0000256" key="2">
    <source>
        <dbReference type="ARBA" id="ARBA00010370"/>
    </source>
</evidence>
<sequence length="432" mass="49697">MKASAKNYLKGYLTKFYGLKPQTGRQRRTEVSDTFTAKVGEMQHFFGLPENGELTPETIAAMRRPRCGLSDAESFGETMRWKKRNLTYRITRYSNKMKASHVRRAFREAWKLWAQVAPIKFRHRSKREVDIFISFNNRDHGDGSPFDGEGGILAHAFLPGPDIGGDVHFDAEEEWTANTTGFNLFAVAAHEFGHALGLAHSSDPGAVMFPAYNFVTEAEFQLSFQDVQDIQEMYGIAPLKTPGKCDPDLSFDAVTRMQREIVFFKDRFMWRVHPNFDEIKTTLITSLWTDVPSFIDAAYENIAMHTLLFFKDVQYWEMKGLELMNGRPKNISDFGFPSRVRKVDAAVHFPETEVTVFFTGTEYWRFDEKKRQMMEGYPKLIRDQWSGVPSPVDAALIENGLIYFFVGNLQFEYDPKTEGITNTFSANTWLRC</sequence>
<dbReference type="CDD" id="cd00094">
    <property type="entry name" value="HX"/>
    <property type="match status" value="1"/>
</dbReference>
<feature type="repeat" description="Hemopexin" evidence="23">
    <location>
        <begin position="242"/>
        <end position="291"/>
    </location>
</feature>
<dbReference type="Pfam" id="PF00045">
    <property type="entry name" value="Hemopexin"/>
    <property type="match status" value="3"/>
</dbReference>
<evidence type="ECO:0000256" key="3">
    <source>
        <dbReference type="ARBA" id="ARBA00018037"/>
    </source>
</evidence>
<dbReference type="FunFam" id="2.110.10.10:FF:000002">
    <property type="entry name" value="Matrix metallopeptidase 3"/>
    <property type="match status" value="1"/>
</dbReference>
<organism evidence="25 26">
    <name type="scientific">Chanos chanos</name>
    <name type="common">Milkfish</name>
    <name type="synonym">Mugil chanos</name>
    <dbReference type="NCBI Taxonomy" id="29144"/>
    <lineage>
        <taxon>Eukaryota</taxon>
        <taxon>Metazoa</taxon>
        <taxon>Chordata</taxon>
        <taxon>Craniata</taxon>
        <taxon>Vertebrata</taxon>
        <taxon>Euteleostomi</taxon>
        <taxon>Actinopterygii</taxon>
        <taxon>Neopterygii</taxon>
        <taxon>Teleostei</taxon>
        <taxon>Ostariophysi</taxon>
        <taxon>Gonorynchiformes</taxon>
        <taxon>Chanidae</taxon>
        <taxon>Chanos</taxon>
    </lineage>
</organism>
<feature type="binding site" evidence="21">
    <location>
        <position position="298"/>
    </location>
    <ligand>
        <name>Ca(2+)</name>
        <dbReference type="ChEBI" id="CHEBI:29108"/>
        <label>5</label>
    </ligand>
</feature>
<name>A0A6J2WV80_CHACN</name>
<dbReference type="AlphaFoldDB" id="A0A6J2WV80"/>
<proteinExistence type="inferred from homology"/>
<feature type="disulfide bond" evidence="22">
    <location>
        <begin position="245"/>
        <end position="432"/>
    </location>
</feature>
<keyword evidence="4" id="KW-0964">Secreted</keyword>
<dbReference type="FunFam" id="3.40.390.10:FF:000007">
    <property type="entry name" value="Collagenase 3"/>
    <property type="match status" value="1"/>
</dbReference>
<dbReference type="GO" id="GO:0031012">
    <property type="term" value="C:extracellular matrix"/>
    <property type="evidence" value="ECO:0007669"/>
    <property type="project" value="InterPro"/>
</dbReference>
<dbReference type="PANTHER" id="PTHR10201">
    <property type="entry name" value="MATRIX METALLOPROTEINASE"/>
    <property type="match status" value="1"/>
</dbReference>
<comment type="similarity">
    <text evidence="2">Belongs to the peptidase M10A family.</text>
</comment>
<dbReference type="InParanoid" id="A0A6J2WV80"/>
<dbReference type="Proteomes" id="UP000504632">
    <property type="component" value="Chromosome 15"/>
</dbReference>
<comment type="subcellular location">
    <subcellularLocation>
        <location evidence="1">Secreted</location>
        <location evidence="1">Extracellular space</location>
        <location evidence="1">Extracellular matrix</location>
    </subcellularLocation>
</comment>
<dbReference type="OrthoDB" id="406838at2759"/>
<keyword evidence="6" id="KW-0645">Protease</keyword>
<dbReference type="SMART" id="SM00120">
    <property type="entry name" value="HX"/>
    <property type="match status" value="4"/>
</dbReference>
<dbReference type="InterPro" id="IPR002477">
    <property type="entry name" value="Peptidoglycan-bd-like"/>
</dbReference>
<dbReference type="GO" id="GO:0030574">
    <property type="term" value="P:collagen catabolic process"/>
    <property type="evidence" value="ECO:0007669"/>
    <property type="project" value="UniProtKB-KW"/>
</dbReference>
<evidence type="ECO:0000256" key="22">
    <source>
        <dbReference type="PIRSR" id="PIRSR621190-3"/>
    </source>
</evidence>
<feature type="binding site" evidence="21">
    <location>
        <position position="173"/>
    </location>
    <ligand>
        <name>Ca(2+)</name>
        <dbReference type="ChEBI" id="CHEBI:29108"/>
        <label>3</label>
    </ligand>
</feature>
<evidence type="ECO:0000256" key="9">
    <source>
        <dbReference type="ARBA" id="ARBA00022737"/>
    </source>
</evidence>
<dbReference type="InterPro" id="IPR024079">
    <property type="entry name" value="MetalloPept_cat_dom_sf"/>
</dbReference>
<evidence type="ECO:0000259" key="24">
    <source>
        <dbReference type="SMART" id="SM00235"/>
    </source>
</evidence>
<dbReference type="SUPFAM" id="SSF50923">
    <property type="entry name" value="Hemopexin-like domain"/>
    <property type="match status" value="1"/>
</dbReference>
<keyword evidence="12 21" id="KW-0106">Calcium</keyword>
<feature type="binding site" evidence="21">
    <location>
        <position position="393"/>
    </location>
    <ligand>
        <name>Ca(2+)</name>
        <dbReference type="ChEBI" id="CHEBI:29108"/>
        <label>4</label>
    </ligand>
</feature>
<dbReference type="PROSITE" id="PS00024">
    <property type="entry name" value="HEMOPEXIN"/>
    <property type="match status" value="1"/>
</dbReference>
<feature type="binding site" description="in inhibited form" evidence="21">
    <location>
        <position position="67"/>
    </location>
    <ligand>
        <name>Zn(2+)</name>
        <dbReference type="ChEBI" id="CHEBI:29105"/>
        <label>2</label>
        <note>catalytic</note>
    </ligand>
</feature>
<feature type="active site" evidence="19">
    <location>
        <position position="191"/>
    </location>
</feature>
<feature type="binding site" evidence="21">
    <location>
        <position position="346"/>
    </location>
    <ligand>
        <name>Ca(2+)</name>
        <dbReference type="ChEBI" id="CHEBI:29108"/>
        <label>5</label>
    </ligand>
</feature>
<dbReference type="InterPro" id="IPR018487">
    <property type="entry name" value="Hemopexin-like_repeat"/>
</dbReference>
<dbReference type="Pfam" id="PF00413">
    <property type="entry name" value="Peptidase_M10"/>
    <property type="match status" value="1"/>
</dbReference>
<dbReference type="SMART" id="SM00235">
    <property type="entry name" value="ZnMc"/>
    <property type="match status" value="1"/>
</dbReference>
<keyword evidence="11 20" id="KW-0862">Zinc</keyword>
<dbReference type="SUPFAM" id="SSF55486">
    <property type="entry name" value="Metalloproteases ('zincins'), catalytic domain"/>
    <property type="match status" value="1"/>
</dbReference>
<evidence type="ECO:0000256" key="4">
    <source>
        <dbReference type="ARBA" id="ARBA00022525"/>
    </source>
</evidence>
<dbReference type="Gene3D" id="3.40.390.10">
    <property type="entry name" value="Collagenase (Catalytic Domain)"/>
    <property type="match status" value="1"/>
</dbReference>
<keyword evidence="10" id="KW-0378">Hydrolase</keyword>